<dbReference type="HOGENOM" id="CLU_1386068_0_0_1"/>
<dbReference type="PaxDb" id="65489-OBART02G06850.1"/>
<reference evidence="1" key="1">
    <citation type="journal article" date="2009" name="Rice">
        <title>De Novo Next Generation Sequencing of Plant Genomes.</title>
        <authorList>
            <person name="Rounsley S."/>
            <person name="Marri P.R."/>
            <person name="Yu Y."/>
            <person name="He R."/>
            <person name="Sisneros N."/>
            <person name="Goicoechea J.L."/>
            <person name="Lee S.J."/>
            <person name="Angelova A."/>
            <person name="Kudrna D."/>
            <person name="Luo M."/>
            <person name="Affourtit J."/>
            <person name="Desany B."/>
            <person name="Knight J."/>
            <person name="Niazi F."/>
            <person name="Egholm M."/>
            <person name="Wing R.A."/>
        </authorList>
    </citation>
    <scope>NUCLEOTIDE SEQUENCE [LARGE SCALE GENOMIC DNA]</scope>
    <source>
        <strain evidence="1">cv. IRGC 105608</strain>
    </source>
</reference>
<organism evidence="1">
    <name type="scientific">Oryza barthii</name>
    <dbReference type="NCBI Taxonomy" id="65489"/>
    <lineage>
        <taxon>Eukaryota</taxon>
        <taxon>Viridiplantae</taxon>
        <taxon>Streptophyta</taxon>
        <taxon>Embryophyta</taxon>
        <taxon>Tracheophyta</taxon>
        <taxon>Spermatophyta</taxon>
        <taxon>Magnoliopsida</taxon>
        <taxon>Liliopsida</taxon>
        <taxon>Poales</taxon>
        <taxon>Poaceae</taxon>
        <taxon>BOP clade</taxon>
        <taxon>Oryzoideae</taxon>
        <taxon>Oryzeae</taxon>
        <taxon>Oryzinae</taxon>
        <taxon>Oryza</taxon>
    </lineage>
</organism>
<dbReference type="Gramene" id="OBART02G06850.1">
    <property type="protein sequence ID" value="OBART02G06850.1"/>
    <property type="gene ID" value="OBART02G06850"/>
</dbReference>
<dbReference type="EnsemblPlants" id="OBART02G06850.1">
    <property type="protein sequence ID" value="OBART02G06850.1"/>
    <property type="gene ID" value="OBART02G06850"/>
</dbReference>
<accession>A0A0D3F1U3</accession>
<proteinExistence type="predicted"/>
<name>A0A0D3F1U3_9ORYZ</name>
<reference evidence="1" key="2">
    <citation type="submission" date="2015-03" db="UniProtKB">
        <authorList>
            <consortium name="EnsemblPlants"/>
        </authorList>
    </citation>
    <scope>IDENTIFICATION</scope>
</reference>
<protein>
    <submittedName>
        <fullName evidence="1">Uncharacterized protein</fullName>
    </submittedName>
</protein>
<dbReference type="AlphaFoldDB" id="A0A0D3F1U3"/>
<sequence>MAAFMTKLGTFSLSTSCTTRLSLDTLVITSAVDPFFRSKYSTSCRSTARRYRARIRDACRSAVLAQQYPSAHTHDTPRRRRQLAVAAALACNSSGSSWAARSYKVRTTLTLELNSLTMSAPLPRSLKMRLVMSSITGVEMPSPMAPRSPSTISATSAASACMNTVMNDENTGLAFALPAPPSPPPMAVAGEFSAIAW</sequence>
<evidence type="ECO:0000313" key="2">
    <source>
        <dbReference type="Proteomes" id="UP000026960"/>
    </source>
</evidence>
<evidence type="ECO:0000313" key="1">
    <source>
        <dbReference type="EnsemblPlants" id="OBART02G06850.1"/>
    </source>
</evidence>
<dbReference type="Proteomes" id="UP000026960">
    <property type="component" value="Chromosome 2"/>
</dbReference>
<keyword evidence="2" id="KW-1185">Reference proteome</keyword>